<dbReference type="GO" id="GO:0016020">
    <property type="term" value="C:membrane"/>
    <property type="evidence" value="ECO:0007669"/>
    <property type="project" value="UniProtKB-SubCell"/>
</dbReference>
<keyword evidence="7" id="KW-1185">Reference proteome</keyword>
<dbReference type="Proteomes" id="UP001050691">
    <property type="component" value="Unassembled WGS sequence"/>
</dbReference>
<gene>
    <name evidence="6" type="ORF">Clacol_008717</name>
</gene>
<dbReference type="Pfam" id="PF03619">
    <property type="entry name" value="Solute_trans_a"/>
    <property type="match status" value="1"/>
</dbReference>
<keyword evidence="3 5" id="KW-1133">Transmembrane helix</keyword>
<organism evidence="6 7">
    <name type="scientific">Clathrus columnatus</name>
    <dbReference type="NCBI Taxonomy" id="1419009"/>
    <lineage>
        <taxon>Eukaryota</taxon>
        <taxon>Fungi</taxon>
        <taxon>Dikarya</taxon>
        <taxon>Basidiomycota</taxon>
        <taxon>Agaricomycotina</taxon>
        <taxon>Agaricomycetes</taxon>
        <taxon>Phallomycetidae</taxon>
        <taxon>Phallales</taxon>
        <taxon>Clathraceae</taxon>
        <taxon>Clathrus</taxon>
    </lineage>
</organism>
<evidence type="ECO:0000256" key="2">
    <source>
        <dbReference type="ARBA" id="ARBA00022692"/>
    </source>
</evidence>
<protein>
    <submittedName>
        <fullName evidence="6">Uncharacterized protein</fullName>
    </submittedName>
</protein>
<proteinExistence type="predicted"/>
<reference evidence="6" key="1">
    <citation type="submission" date="2021-10" db="EMBL/GenBank/DDBJ databases">
        <title>De novo Genome Assembly of Clathrus columnatus (Basidiomycota, Fungi) Using Illumina and Nanopore Sequence Data.</title>
        <authorList>
            <person name="Ogiso-Tanaka E."/>
            <person name="Itagaki H."/>
            <person name="Hosoya T."/>
            <person name="Hosaka K."/>
        </authorList>
    </citation>
    <scope>NUCLEOTIDE SEQUENCE</scope>
    <source>
        <strain evidence="6">MO-923</strain>
    </source>
</reference>
<evidence type="ECO:0000256" key="3">
    <source>
        <dbReference type="ARBA" id="ARBA00022989"/>
    </source>
</evidence>
<comment type="subcellular location">
    <subcellularLocation>
        <location evidence="1">Membrane</location>
        <topology evidence="1">Multi-pass membrane protein</topology>
    </subcellularLocation>
</comment>
<feature type="transmembrane region" description="Helical" evidence="5">
    <location>
        <begin position="103"/>
        <end position="124"/>
    </location>
</feature>
<sequence>MPAFDHQIYAIISFLSFRFFRDYTYYSLVQVVYESVTLSAFMLLMIEYVASTASGDKAENALLRKDKQPLPFPFGLALCIAGLISQAFGVLCPQIYSVHFAQVYLTSIDFVSISVALYGLILFYNLTKEELRGRRPLAKFLCIKETEFWTATNVADGLTALTTCIEMVFFAAFMLWAYSPSEYAANIKTTDFGYEIIASLRFFVDYARNKPGTHTQKTTQNVGPNDRPDFGQAFGFHPAKAKASQRHLYDNDGLGSSDALGYGYASDEAIAMSGHYLKP</sequence>
<accession>A0AAV5AN15</accession>
<keyword evidence="4 5" id="KW-0472">Membrane</keyword>
<evidence type="ECO:0000256" key="5">
    <source>
        <dbReference type="SAM" id="Phobius"/>
    </source>
</evidence>
<dbReference type="InterPro" id="IPR005178">
    <property type="entry name" value="Ostalpha/TMEM184C"/>
</dbReference>
<dbReference type="AlphaFoldDB" id="A0AAV5AN15"/>
<dbReference type="SMART" id="SM01417">
    <property type="entry name" value="Solute_trans_a"/>
    <property type="match status" value="1"/>
</dbReference>
<comment type="caution">
    <text evidence="6">The sequence shown here is derived from an EMBL/GenBank/DDBJ whole genome shotgun (WGS) entry which is preliminary data.</text>
</comment>
<dbReference type="EMBL" id="BPWL01000009">
    <property type="protein sequence ID" value="GJJ14453.1"/>
    <property type="molecule type" value="Genomic_DNA"/>
</dbReference>
<feature type="transmembrane region" description="Helical" evidence="5">
    <location>
        <begin position="31"/>
        <end position="50"/>
    </location>
</feature>
<dbReference type="PANTHER" id="PTHR23423">
    <property type="entry name" value="ORGANIC SOLUTE TRANSPORTER-RELATED"/>
    <property type="match status" value="1"/>
</dbReference>
<evidence type="ECO:0000256" key="1">
    <source>
        <dbReference type="ARBA" id="ARBA00004141"/>
    </source>
</evidence>
<evidence type="ECO:0000313" key="6">
    <source>
        <dbReference type="EMBL" id="GJJ14453.1"/>
    </source>
</evidence>
<evidence type="ECO:0000313" key="7">
    <source>
        <dbReference type="Proteomes" id="UP001050691"/>
    </source>
</evidence>
<keyword evidence="2 5" id="KW-0812">Transmembrane</keyword>
<name>A0AAV5AN15_9AGAM</name>
<feature type="transmembrane region" description="Helical" evidence="5">
    <location>
        <begin position="158"/>
        <end position="178"/>
    </location>
</feature>
<feature type="transmembrane region" description="Helical" evidence="5">
    <location>
        <begin position="70"/>
        <end position="91"/>
    </location>
</feature>
<evidence type="ECO:0000256" key="4">
    <source>
        <dbReference type="ARBA" id="ARBA00023136"/>
    </source>
</evidence>